<comment type="caution">
    <text evidence="1">The sequence shown here is derived from an EMBL/GenBank/DDBJ whole genome shotgun (WGS) entry which is preliminary data.</text>
</comment>
<proteinExistence type="predicted"/>
<protein>
    <submittedName>
        <fullName evidence="1">Uncharacterized protein</fullName>
    </submittedName>
</protein>
<evidence type="ECO:0000313" key="1">
    <source>
        <dbReference type="EMBL" id="CAB3258550.1"/>
    </source>
</evidence>
<gene>
    <name evidence="1" type="ORF">APLA_LOCUS16583</name>
</gene>
<evidence type="ECO:0000313" key="2">
    <source>
        <dbReference type="Proteomes" id="UP000494106"/>
    </source>
</evidence>
<dbReference type="EMBL" id="CADEBC010000598">
    <property type="protein sequence ID" value="CAB3258550.1"/>
    <property type="molecule type" value="Genomic_DNA"/>
</dbReference>
<organism evidence="1 2">
    <name type="scientific">Arctia plantaginis</name>
    <name type="common">Wood tiger moth</name>
    <name type="synonym">Phalaena plantaginis</name>
    <dbReference type="NCBI Taxonomy" id="874455"/>
    <lineage>
        <taxon>Eukaryota</taxon>
        <taxon>Metazoa</taxon>
        <taxon>Ecdysozoa</taxon>
        <taxon>Arthropoda</taxon>
        <taxon>Hexapoda</taxon>
        <taxon>Insecta</taxon>
        <taxon>Pterygota</taxon>
        <taxon>Neoptera</taxon>
        <taxon>Endopterygota</taxon>
        <taxon>Lepidoptera</taxon>
        <taxon>Glossata</taxon>
        <taxon>Ditrysia</taxon>
        <taxon>Noctuoidea</taxon>
        <taxon>Erebidae</taxon>
        <taxon>Arctiinae</taxon>
        <taxon>Arctia</taxon>
    </lineage>
</organism>
<dbReference type="AlphaFoldDB" id="A0A8S1BHW0"/>
<sequence>MLTNHCGKLLKAAVLPNVAFNRNLVKSVTVISKPPIAPIKVSYKEMMQMGAVIVSLWITPMAFFTSQLSI</sequence>
<accession>A0A8S1BHW0</accession>
<reference evidence="1 2" key="1">
    <citation type="submission" date="2020-04" db="EMBL/GenBank/DDBJ databases">
        <authorList>
            <person name="Wallbank WR R."/>
            <person name="Pardo Diaz C."/>
            <person name="Kozak K."/>
            <person name="Martin S."/>
            <person name="Jiggins C."/>
            <person name="Moest M."/>
            <person name="Warren A I."/>
            <person name="Byers J.R.P. K."/>
            <person name="Montejo-Kovacevich G."/>
            <person name="Yen C E."/>
        </authorList>
    </citation>
    <scope>NUCLEOTIDE SEQUENCE [LARGE SCALE GENOMIC DNA]</scope>
</reference>
<name>A0A8S1BHW0_ARCPL</name>
<dbReference type="Proteomes" id="UP000494106">
    <property type="component" value="Unassembled WGS sequence"/>
</dbReference>
<keyword evidence="2" id="KW-1185">Reference proteome</keyword>